<dbReference type="InterPro" id="IPR012318">
    <property type="entry name" value="HTH_CRP"/>
</dbReference>
<dbReference type="GO" id="GO:0003677">
    <property type="term" value="F:DNA binding"/>
    <property type="evidence" value="ECO:0007669"/>
    <property type="project" value="UniProtKB-KW"/>
</dbReference>
<keyword evidence="1" id="KW-0805">Transcription regulation</keyword>
<feature type="domain" description="Cyclic nucleotide-binding" evidence="4">
    <location>
        <begin position="13"/>
        <end position="110"/>
    </location>
</feature>
<feature type="domain" description="HTH crp-type" evidence="5">
    <location>
        <begin position="154"/>
        <end position="219"/>
    </location>
</feature>
<dbReference type="GO" id="GO:0006355">
    <property type="term" value="P:regulation of DNA-templated transcription"/>
    <property type="evidence" value="ECO:0007669"/>
    <property type="project" value="InterPro"/>
</dbReference>
<proteinExistence type="predicted"/>
<dbReference type="InterPro" id="IPR036390">
    <property type="entry name" value="WH_DNA-bd_sf"/>
</dbReference>
<dbReference type="Proteomes" id="UP000591071">
    <property type="component" value="Unassembled WGS sequence"/>
</dbReference>
<sequence length="219" mass="25094">MRPDYEMLSHLSLFSGIHTDNLQAMLQCIGGRFQTLHKGEFPILARDEVPYVGIILKGRIHMIHEDAWGDTAILSAMGPGELFGETFACGTNLHSSATFQAVRETRILALPFRKVIHTCQNSCPFHYQLIENMLRMVSDKNARLMEKLEIVSKKTLRRKILTYLSFQAELQESRTFELPLSRTQLADYLCADRTAVARELARMKQEGRIDFEKNTFTLL</sequence>
<dbReference type="InterPro" id="IPR000595">
    <property type="entry name" value="cNMP-bd_dom"/>
</dbReference>
<dbReference type="Pfam" id="PF13545">
    <property type="entry name" value="HTH_Crp_2"/>
    <property type="match status" value="1"/>
</dbReference>
<evidence type="ECO:0000313" key="6">
    <source>
        <dbReference type="EMBL" id="NME27614.1"/>
    </source>
</evidence>
<keyword evidence="2" id="KW-0238">DNA-binding</keyword>
<dbReference type="Pfam" id="PF00027">
    <property type="entry name" value="cNMP_binding"/>
    <property type="match status" value="1"/>
</dbReference>
<comment type="caution">
    <text evidence="6">The sequence shown here is derived from an EMBL/GenBank/DDBJ whole genome shotgun (WGS) entry which is preliminary data.</text>
</comment>
<dbReference type="EMBL" id="JABAFG010000004">
    <property type="protein sequence ID" value="NME27614.1"/>
    <property type="molecule type" value="Genomic_DNA"/>
</dbReference>
<dbReference type="PROSITE" id="PS50042">
    <property type="entry name" value="CNMP_BINDING_3"/>
    <property type="match status" value="1"/>
</dbReference>
<dbReference type="InterPro" id="IPR018490">
    <property type="entry name" value="cNMP-bd_dom_sf"/>
</dbReference>
<evidence type="ECO:0000256" key="1">
    <source>
        <dbReference type="ARBA" id="ARBA00023015"/>
    </source>
</evidence>
<evidence type="ECO:0000259" key="4">
    <source>
        <dbReference type="PROSITE" id="PS50042"/>
    </source>
</evidence>
<dbReference type="Gene3D" id="2.60.120.10">
    <property type="entry name" value="Jelly Rolls"/>
    <property type="match status" value="1"/>
</dbReference>
<evidence type="ECO:0000313" key="7">
    <source>
        <dbReference type="Proteomes" id="UP000591071"/>
    </source>
</evidence>
<dbReference type="SUPFAM" id="SSF51206">
    <property type="entry name" value="cAMP-binding domain-like"/>
    <property type="match status" value="1"/>
</dbReference>
<name>A0A848BTV1_9FIRM</name>
<dbReference type="InterPro" id="IPR014710">
    <property type="entry name" value="RmlC-like_jellyroll"/>
</dbReference>
<dbReference type="AlphaFoldDB" id="A0A848BTV1"/>
<evidence type="ECO:0000259" key="5">
    <source>
        <dbReference type="PROSITE" id="PS51063"/>
    </source>
</evidence>
<reference evidence="6 7" key="1">
    <citation type="submission" date="2020-04" db="EMBL/GenBank/DDBJ databases">
        <authorList>
            <person name="Hitch T.C.A."/>
            <person name="Wylensek D."/>
            <person name="Clavel T."/>
        </authorList>
    </citation>
    <scope>NUCLEOTIDE SEQUENCE [LARGE SCALE GENOMIC DNA]</scope>
    <source>
        <strain evidence="6 7">Oil-RF-744-FAT-WT-6-1</strain>
    </source>
</reference>
<evidence type="ECO:0000256" key="2">
    <source>
        <dbReference type="ARBA" id="ARBA00023125"/>
    </source>
</evidence>
<dbReference type="RefSeq" id="WP_059076047.1">
    <property type="nucleotide sequence ID" value="NZ_JABAFG010000004.1"/>
</dbReference>
<dbReference type="CDD" id="cd00038">
    <property type="entry name" value="CAP_ED"/>
    <property type="match status" value="1"/>
</dbReference>
<gene>
    <name evidence="6" type="ORF">HF872_03085</name>
</gene>
<keyword evidence="3" id="KW-0804">Transcription</keyword>
<evidence type="ECO:0000256" key="3">
    <source>
        <dbReference type="ARBA" id="ARBA00023163"/>
    </source>
</evidence>
<accession>A0A848BTV1</accession>
<dbReference type="PROSITE" id="PS51063">
    <property type="entry name" value="HTH_CRP_2"/>
    <property type="match status" value="1"/>
</dbReference>
<organism evidence="6 7">
    <name type="scientific">Megasphaera hexanoica</name>
    <dbReference type="NCBI Taxonomy" id="1675036"/>
    <lineage>
        <taxon>Bacteria</taxon>
        <taxon>Bacillati</taxon>
        <taxon>Bacillota</taxon>
        <taxon>Negativicutes</taxon>
        <taxon>Veillonellales</taxon>
        <taxon>Veillonellaceae</taxon>
        <taxon>Megasphaera</taxon>
    </lineage>
</organism>
<dbReference type="SUPFAM" id="SSF46785">
    <property type="entry name" value="Winged helix' DNA-binding domain"/>
    <property type="match status" value="1"/>
</dbReference>
<protein>
    <submittedName>
        <fullName evidence="6">Crp/Fnr family transcriptional regulator</fullName>
    </submittedName>
</protein>